<gene>
    <name evidence="2" type="ORF">LMG3431_01638</name>
</gene>
<evidence type="ECO:0000256" key="1">
    <source>
        <dbReference type="SAM" id="Phobius"/>
    </source>
</evidence>
<dbReference type="Proteomes" id="UP000494108">
    <property type="component" value="Unassembled WGS sequence"/>
</dbReference>
<proteinExistence type="predicted"/>
<organism evidence="2 3">
    <name type="scientific">Achromobacter pestifer</name>
    <dbReference type="NCBI Taxonomy" id="1353889"/>
    <lineage>
        <taxon>Bacteria</taxon>
        <taxon>Pseudomonadati</taxon>
        <taxon>Pseudomonadota</taxon>
        <taxon>Betaproteobacteria</taxon>
        <taxon>Burkholderiales</taxon>
        <taxon>Alcaligenaceae</taxon>
        <taxon>Achromobacter</taxon>
    </lineage>
</organism>
<dbReference type="AlphaFoldDB" id="A0A6S6YQG7"/>
<protein>
    <submittedName>
        <fullName evidence="2">Uncharacterized protein</fullName>
    </submittedName>
</protein>
<sequence>MTILKRLWKAADAGGEGASDSTKRAYTNTIRPLAILVGIMTLLAVIMWASDAGISFSRWPYLP</sequence>
<accession>A0A6S6YQG7</accession>
<keyword evidence="3" id="KW-1185">Reference proteome</keyword>
<keyword evidence="1" id="KW-0472">Membrane</keyword>
<name>A0A6S6YQG7_9BURK</name>
<evidence type="ECO:0000313" key="3">
    <source>
        <dbReference type="Proteomes" id="UP000494108"/>
    </source>
</evidence>
<reference evidence="2 3" key="1">
    <citation type="submission" date="2020-04" db="EMBL/GenBank/DDBJ databases">
        <authorList>
            <person name="De Canck E."/>
        </authorList>
    </citation>
    <scope>NUCLEOTIDE SEQUENCE [LARGE SCALE GENOMIC DNA]</scope>
    <source>
        <strain evidence="2 3">LMG 3431</strain>
    </source>
</reference>
<dbReference type="RefSeq" id="WP_175173971.1">
    <property type="nucleotide sequence ID" value="NZ_CADIJX010000002.1"/>
</dbReference>
<dbReference type="EMBL" id="CADIJX010000002">
    <property type="protein sequence ID" value="CAB3636428.1"/>
    <property type="molecule type" value="Genomic_DNA"/>
</dbReference>
<keyword evidence="1" id="KW-1133">Transmembrane helix</keyword>
<feature type="transmembrane region" description="Helical" evidence="1">
    <location>
        <begin position="33"/>
        <end position="50"/>
    </location>
</feature>
<keyword evidence="1" id="KW-0812">Transmembrane</keyword>
<evidence type="ECO:0000313" key="2">
    <source>
        <dbReference type="EMBL" id="CAB3636428.1"/>
    </source>
</evidence>